<dbReference type="OrthoDB" id="163862at2"/>
<feature type="compositionally biased region" description="Polar residues" evidence="1">
    <location>
        <begin position="87"/>
        <end position="96"/>
    </location>
</feature>
<evidence type="ECO:0000313" key="3">
    <source>
        <dbReference type="Proteomes" id="UP000031196"/>
    </source>
</evidence>
<dbReference type="Proteomes" id="UP000031196">
    <property type="component" value="Unassembled WGS sequence"/>
</dbReference>
<evidence type="ECO:0000256" key="1">
    <source>
        <dbReference type="SAM" id="MobiDB-lite"/>
    </source>
</evidence>
<name>A0A0B4DJ05_PSEPS</name>
<evidence type="ECO:0008006" key="4">
    <source>
        <dbReference type="Google" id="ProtNLM"/>
    </source>
</evidence>
<gene>
    <name evidence="2" type="ORF">RM50_03195</name>
</gene>
<dbReference type="EMBL" id="JWTB01000007">
    <property type="protein sequence ID" value="KIC68807.1"/>
    <property type="molecule type" value="Genomic_DNA"/>
</dbReference>
<sequence length="96" mass="10015">MGGCDVCGSSEGRMFTVSMGNQSGTFDSFECAIHMMAPACEHCGCRILGHPVESEAGIYCCLHCAREAGNPHRAAQPEHSTVAVPAQGTSTGQGRQ</sequence>
<comment type="caution">
    <text evidence="2">The sequence shown here is derived from an EMBL/GenBank/DDBJ whole genome shotgun (WGS) entry which is preliminary data.</text>
</comment>
<reference evidence="2 3" key="1">
    <citation type="submission" date="2014-12" db="EMBL/GenBank/DDBJ databases">
        <title>Genome sequencing of Arthrobacter phenanthrenivorans SWC37.</title>
        <authorList>
            <person name="Tan P.W."/>
            <person name="Chan K.-G."/>
        </authorList>
    </citation>
    <scope>NUCLEOTIDE SEQUENCE [LARGE SCALE GENOMIC DNA]</scope>
    <source>
        <strain evidence="2 3">SWC37</strain>
    </source>
</reference>
<proteinExistence type="predicted"/>
<organism evidence="2 3">
    <name type="scientific">Pseudarthrobacter phenanthrenivorans</name>
    <name type="common">Arthrobacter phenanthrenivorans</name>
    <dbReference type="NCBI Taxonomy" id="361575"/>
    <lineage>
        <taxon>Bacteria</taxon>
        <taxon>Bacillati</taxon>
        <taxon>Actinomycetota</taxon>
        <taxon>Actinomycetes</taxon>
        <taxon>Micrococcales</taxon>
        <taxon>Micrococcaceae</taxon>
        <taxon>Pseudarthrobacter</taxon>
    </lineage>
</organism>
<evidence type="ECO:0000313" key="2">
    <source>
        <dbReference type="EMBL" id="KIC68807.1"/>
    </source>
</evidence>
<feature type="region of interest" description="Disordered" evidence="1">
    <location>
        <begin position="73"/>
        <end position="96"/>
    </location>
</feature>
<dbReference type="AlphaFoldDB" id="A0A0B4DJ05"/>
<protein>
    <recommendedName>
        <fullName evidence="4">Prokaryotic metallothionein</fullName>
    </recommendedName>
</protein>
<accession>A0A0B4DJ05</accession>